<dbReference type="AlphaFoldDB" id="J0WMK9"/>
<evidence type="ECO:0000313" key="3">
    <source>
        <dbReference type="Proteomes" id="UP000006514"/>
    </source>
</evidence>
<feature type="compositionally biased region" description="Low complexity" evidence="1">
    <location>
        <begin position="48"/>
        <end position="58"/>
    </location>
</feature>
<feature type="region of interest" description="Disordered" evidence="1">
    <location>
        <begin position="1"/>
        <end position="62"/>
    </location>
</feature>
<sequence>MIWLKDVHTTVPATHSSGDTSCAGKVDSPLPRRHIRGPGRAAQATGISSSPGSDSPRSVLRGLGTFPGVSDLFLLPIIHYPGHGSPPARPPRPTSRLPVRTTGTEVSDLVPVQPAHPSTRLLHMPPPLTCGCIPASPASARRSRTLCPRQLSQSHRSRLPISARPTASRSSRSRAFRSDLAAGNLAGVATPAPRCLPALPTAAWNSTLAVFLALREAALIVFRKVSAMLTGQRRLITGALRGRAPPPAGPPLVAALAPIPHIHRQHPEAVGCASRKMAAISIDATTVPTGALHRRLWQPAGSPTAPTCEHLLATAPNFP</sequence>
<feature type="region of interest" description="Disordered" evidence="1">
    <location>
        <begin position="82"/>
        <end position="105"/>
    </location>
</feature>
<evidence type="ECO:0000313" key="2">
    <source>
        <dbReference type="EMBL" id="EJD33585.1"/>
    </source>
</evidence>
<dbReference type="InParanoid" id="J0WMK9"/>
<feature type="compositionally biased region" description="Polar residues" evidence="1">
    <location>
        <begin position="11"/>
        <end position="20"/>
    </location>
</feature>
<proteinExistence type="predicted"/>
<feature type="region of interest" description="Disordered" evidence="1">
    <location>
        <begin position="143"/>
        <end position="174"/>
    </location>
</feature>
<dbReference type="KEGG" id="adl:AURDEDRAFT_177334"/>
<name>J0WMK9_AURST</name>
<evidence type="ECO:0000256" key="1">
    <source>
        <dbReference type="SAM" id="MobiDB-lite"/>
    </source>
</evidence>
<gene>
    <name evidence="2" type="ORF">AURDEDRAFT_177334</name>
</gene>
<keyword evidence="3" id="KW-1185">Reference proteome</keyword>
<dbReference type="Proteomes" id="UP000006514">
    <property type="component" value="Unassembled WGS sequence"/>
</dbReference>
<protein>
    <submittedName>
        <fullName evidence="2">Uncharacterized protein</fullName>
    </submittedName>
</protein>
<organism evidence="2 3">
    <name type="scientific">Auricularia subglabra (strain TFB-10046 / SS5)</name>
    <name type="common">White-rot fungus</name>
    <name type="synonym">Auricularia delicata (strain TFB10046)</name>
    <dbReference type="NCBI Taxonomy" id="717982"/>
    <lineage>
        <taxon>Eukaryota</taxon>
        <taxon>Fungi</taxon>
        <taxon>Dikarya</taxon>
        <taxon>Basidiomycota</taxon>
        <taxon>Agaricomycotina</taxon>
        <taxon>Agaricomycetes</taxon>
        <taxon>Auriculariales</taxon>
        <taxon>Auriculariaceae</taxon>
        <taxon>Auricularia</taxon>
    </lineage>
</organism>
<reference evidence="3" key="1">
    <citation type="journal article" date="2012" name="Science">
        <title>The Paleozoic origin of enzymatic lignin decomposition reconstructed from 31 fungal genomes.</title>
        <authorList>
            <person name="Floudas D."/>
            <person name="Binder M."/>
            <person name="Riley R."/>
            <person name="Barry K."/>
            <person name="Blanchette R.A."/>
            <person name="Henrissat B."/>
            <person name="Martinez A.T."/>
            <person name="Otillar R."/>
            <person name="Spatafora J.W."/>
            <person name="Yadav J.S."/>
            <person name="Aerts A."/>
            <person name="Benoit I."/>
            <person name="Boyd A."/>
            <person name="Carlson A."/>
            <person name="Copeland A."/>
            <person name="Coutinho P.M."/>
            <person name="de Vries R.P."/>
            <person name="Ferreira P."/>
            <person name="Findley K."/>
            <person name="Foster B."/>
            <person name="Gaskell J."/>
            <person name="Glotzer D."/>
            <person name="Gorecki P."/>
            <person name="Heitman J."/>
            <person name="Hesse C."/>
            <person name="Hori C."/>
            <person name="Igarashi K."/>
            <person name="Jurgens J.A."/>
            <person name="Kallen N."/>
            <person name="Kersten P."/>
            <person name="Kohler A."/>
            <person name="Kuees U."/>
            <person name="Kumar T.K.A."/>
            <person name="Kuo A."/>
            <person name="LaButti K."/>
            <person name="Larrondo L.F."/>
            <person name="Lindquist E."/>
            <person name="Ling A."/>
            <person name="Lombard V."/>
            <person name="Lucas S."/>
            <person name="Lundell T."/>
            <person name="Martin R."/>
            <person name="McLaughlin D.J."/>
            <person name="Morgenstern I."/>
            <person name="Morin E."/>
            <person name="Murat C."/>
            <person name="Nagy L.G."/>
            <person name="Nolan M."/>
            <person name="Ohm R.A."/>
            <person name="Patyshakuliyeva A."/>
            <person name="Rokas A."/>
            <person name="Ruiz-Duenas F.J."/>
            <person name="Sabat G."/>
            <person name="Salamov A."/>
            <person name="Samejima M."/>
            <person name="Schmutz J."/>
            <person name="Slot J.C."/>
            <person name="St John F."/>
            <person name="Stenlid J."/>
            <person name="Sun H."/>
            <person name="Sun S."/>
            <person name="Syed K."/>
            <person name="Tsang A."/>
            <person name="Wiebenga A."/>
            <person name="Young D."/>
            <person name="Pisabarro A."/>
            <person name="Eastwood D.C."/>
            <person name="Martin F."/>
            <person name="Cullen D."/>
            <person name="Grigoriev I.V."/>
            <person name="Hibbett D.S."/>
        </authorList>
    </citation>
    <scope>NUCLEOTIDE SEQUENCE [LARGE SCALE GENOMIC DNA]</scope>
    <source>
        <strain evidence="3">TFB10046</strain>
    </source>
</reference>
<dbReference type="EMBL" id="JH688163">
    <property type="protein sequence ID" value="EJD33585.1"/>
    <property type="molecule type" value="Genomic_DNA"/>
</dbReference>
<accession>J0WMK9</accession>